<dbReference type="GO" id="GO:0045505">
    <property type="term" value="F:dynein intermediate chain binding"/>
    <property type="evidence" value="ECO:0007669"/>
    <property type="project" value="InterPro"/>
</dbReference>
<evidence type="ECO:0000256" key="10">
    <source>
        <dbReference type="ARBA" id="ARBA00023069"/>
    </source>
</evidence>
<dbReference type="GO" id="GO:0031514">
    <property type="term" value="C:motile cilium"/>
    <property type="evidence" value="ECO:0007669"/>
    <property type="project" value="UniProtKB-ARBA"/>
</dbReference>
<keyword evidence="4" id="KW-0493">Microtubule</keyword>
<dbReference type="InterPro" id="IPR027417">
    <property type="entry name" value="P-loop_NTPase"/>
</dbReference>
<gene>
    <name evidence="24" type="ORF">QYT958_LOCUS22758</name>
</gene>
<keyword evidence="6" id="KW-0547">Nucleotide-binding</keyword>
<dbReference type="PANTHER" id="PTHR46532">
    <property type="entry name" value="MALE FERTILITY FACTOR KL5"/>
    <property type="match status" value="1"/>
</dbReference>
<organism evidence="24 25">
    <name type="scientific">Rotaria socialis</name>
    <dbReference type="NCBI Taxonomy" id="392032"/>
    <lineage>
        <taxon>Eukaryota</taxon>
        <taxon>Metazoa</taxon>
        <taxon>Spiralia</taxon>
        <taxon>Gnathifera</taxon>
        <taxon>Rotifera</taxon>
        <taxon>Eurotatoria</taxon>
        <taxon>Bdelloidea</taxon>
        <taxon>Philodinida</taxon>
        <taxon>Philodinidae</taxon>
        <taxon>Rotaria</taxon>
    </lineage>
</organism>
<dbReference type="Pfam" id="PF18198">
    <property type="entry name" value="AAA_lid_11"/>
    <property type="match status" value="1"/>
</dbReference>
<dbReference type="InterPro" id="IPR043157">
    <property type="entry name" value="Dynein_AAA1S"/>
</dbReference>
<evidence type="ECO:0000256" key="4">
    <source>
        <dbReference type="ARBA" id="ARBA00022701"/>
    </source>
</evidence>
<dbReference type="Gene3D" id="3.10.490.20">
    <property type="match status" value="1"/>
</dbReference>
<dbReference type="Pfam" id="PF12775">
    <property type="entry name" value="AAA_7"/>
    <property type="match status" value="1"/>
</dbReference>
<dbReference type="GO" id="GO:0008569">
    <property type="term" value="F:minus-end-directed microtubule motor activity"/>
    <property type="evidence" value="ECO:0007669"/>
    <property type="project" value="InterPro"/>
</dbReference>
<dbReference type="FunFam" id="1.10.8.710:FF:000003">
    <property type="entry name" value="Dynein axonemal heavy chain 5"/>
    <property type="match status" value="1"/>
</dbReference>
<keyword evidence="9 14" id="KW-0175">Coiled coil</keyword>
<dbReference type="InterPro" id="IPR004273">
    <property type="entry name" value="Dynein_heavy_D6_P-loop"/>
</dbReference>
<accession>A0A821N7U8</accession>
<feature type="domain" description="Dynein heavy chain coiled coil stalk" evidence="17">
    <location>
        <begin position="1094"/>
        <end position="1440"/>
    </location>
</feature>
<evidence type="ECO:0008006" key="26">
    <source>
        <dbReference type="Google" id="ProtNLM"/>
    </source>
</evidence>
<evidence type="ECO:0000256" key="8">
    <source>
        <dbReference type="ARBA" id="ARBA00023017"/>
    </source>
</evidence>
<evidence type="ECO:0000256" key="3">
    <source>
        <dbReference type="ARBA" id="ARBA00022490"/>
    </source>
</evidence>
<evidence type="ECO:0000256" key="11">
    <source>
        <dbReference type="ARBA" id="ARBA00023175"/>
    </source>
</evidence>
<evidence type="ECO:0000256" key="13">
    <source>
        <dbReference type="ARBA" id="ARBA00023273"/>
    </source>
</evidence>
<keyword evidence="3" id="KW-0963">Cytoplasm</keyword>
<evidence type="ECO:0000259" key="22">
    <source>
        <dbReference type="Pfam" id="PF18198"/>
    </source>
</evidence>
<evidence type="ECO:0000259" key="15">
    <source>
        <dbReference type="Pfam" id="PF03028"/>
    </source>
</evidence>
<dbReference type="FunFam" id="3.40.50.300:FF:001221">
    <property type="entry name" value="Axonemal dynein heavy chain 8"/>
    <property type="match status" value="1"/>
</dbReference>
<feature type="domain" description="Dynein heavy chain AAA module D4" evidence="18">
    <location>
        <begin position="819"/>
        <end position="1081"/>
    </location>
</feature>
<dbReference type="GO" id="GO:0007018">
    <property type="term" value="P:microtubule-based movement"/>
    <property type="evidence" value="ECO:0007669"/>
    <property type="project" value="InterPro"/>
</dbReference>
<evidence type="ECO:0000256" key="14">
    <source>
        <dbReference type="SAM" id="Coils"/>
    </source>
</evidence>
<sequence length="2526" mass="286844">MFLAMMVPDRAIIMRVKLASCGFLQNIKLAKKFYTLYKLCEEQLTKQVHYDFGLRNILSVLRTLGAFKRENPTDSEEKTMMRILRDMNLSKLIDEDEPLFMSLIDDLFPGIQLETKGYPEIEAAIKTQTEQAQLVHHAPWVLKLIQLYETQRVRHGMMALGPSGAGKTKCINILMKAMTECGAPHREMRMNPKAITAPQMFGRLDVATNDWTDGIFSTLWRRTLKTKKGDHVWLILDGPVDAIWIENLNSVLDDNKTLTLANGDRIPMAPNCKIIFEVHNIDNASPATVSRNGMVFMSASVMNWEPIVKGWLLKRSPAESDLLLNLYTRSFPDALTYVLQFLEPKMPLLECNYTKQSLYLLEGLINKDKAPPSDVLGRLYVFALMWSVGALLELFDRKKLEEFLIEKKSLDLPPVKGEETIFEYVVNIETGQWQHWSNRVAEYHYPKDSIPEYSSILVPNVDNVRTDFLIDTISKQEKSVLLIGEQGTAKTVIVKGYCSKYDPEVQSFKSVNFSSATTATMVQRTIESYVDKRVGTTYGPPGGKKMTIFIDDINMPVINEWGDQVTNEITRQVMEQSGFYNLEKPGEFTNIVDIQFIAAMIQPGGGRNDIPQRLKRQFCIFNCTLPSNASIDKVFSTIGLGYFCKERGFGPDVVNIIDKLVPATRKLWQKTKVKMLPTPARFHYVFNLRDLSRIWQGMLNITPEVLGNKVDGAVSLWKHECYRVIADRFVAQEDKDWFEKALKLVAEEECGSQVATSMHAEPYLVDFLRDAPEITGEEGEDADLEAPKIYELIASYEALSDKLQAYQQQYNEQVKGGKMDLVFFKDAMTHLVKISRIIRTPRGCALLVGVGGSGKQSLTRLASFIAGYQTFQITLTRSYNVTNLMEDLKNLYRAAGQKGKGVTFLFTDNEIKDEAFLEYMNNVLASGEVSNLFARDEIDEILGELTAVMKREFPRRAPTNENLYDYFLTRVRNNLHVVLCFSPVGEKFRSRSLKFPALISGCTMDWFQRWPKDALVAVSKHFISNFDIVCTPQIKAELVMMMGEVQDQVAEACVDYFNRFRRQTHVTPKSYLSFLAGYKSIYTDKRKDIGKLAERMNTGLKKLISAAEEVRELAKELEGKEKELVIANQKADLVMLDVNVKKSAATKVAEQVQRVADSCKALVDQISADKAIAEAKLEVARPALEEAEAALKTIKPADIATVKKLGRPPHLIMRIMDAALILFQRPMDTMSLDPEKPCPKPSWGESLKLMGGSDFLNTLLNFPKDTINAETVELLQPYLLMEDFNLETAKRVSGNVAGLCSWAMAMAYFYGINREVLPLKANLAVQEIRLGQATEKYNDAQAQLAAKMAEVAVVQAEFDKANAIKQALLADAEACRRKMHNASALIDGLSGERIRWTEASKGFEAQINRLVGDVLLATGFLSYTGPFNQEFRTILIKQWRTDMTKRKVPFSEDLNIVSFLVDNATISEWNLQGLPNDELSIQNGLIVTSAARFPLLIDPQGQGKAWIRQKEIANELQITTLNHKYFRTHLEDALSLGRPLMIEDVGDELDPALDNVLEKNFMKSGSTLKVKVGDKECDVLQGFRLYITTKLANPSYTPEIYAKTSIIDFTVTMKGLEDQLLGIVIQKEKAELEAERVRLLEEVTSNKRRTKELEDNLLFRLTSTEGSLVEDESLIQVLADTKATSKEVNEKLTIAAETEIKINAAREEFRPVATRGSIVYFLIVEMSMVNVMYQTSLKQFLGLFEIGRQKAQPSPITVKRIQNIIESLTYEVWKYSSRGLYERDKNLFTLLLALKIDMQKGNVKSSEFQVLIKGGAALDMNAVEPRPDKMKKWLTDMTWLNLVELSKLAHFSQVLRQVVSNDKVWYNWFLSDAPEEVTFPESYSTSLDTFKKLLLVRSFSPDRTLPMAKKYIGESLGFQYAEGYILSLEAMWQESDKRTPLVCFLSMGSDPTDNILSLSKKQNIPCGTISMGQGQEVHARRLLQQSQQEGRWILLQNCHLGLGFLEEMLDTVLQTEQVHDAFRCWLTTEPHPQFSINVLQSSIKYTFEPPQGVKAGLKRTFGGLTQEVVDASTFVEWKIMLYGVAFLHTTVQERRKFGPLGWNIPYEFNQSDFSATIQFIQNHMDEMGSKWNVSWPTVRYMIGEVHYGGRVTDDFDKRLLNTYTRVWFLDNMFTDKFDFAPNYKIPRCKTIQDFRTHVESMSLFDSPNVFGLHPNADITYQTNTADSILATIVNIQPKDAGAGGGETRESVVYRQCDDMLSKLPEDYIPHEVRAALQKQGTLQPLNIFLKQEVDRMQRVITVVRNTLKDLKLAIDGTIIMNENLKDALDNIFDARVPATWRKVSWDSATLGFWFSDLLDRNQQFFTWVFSGRPHVFWLTGFFNPQGFLTAMRQEITRNHKGWSLDNVVLANDVLKMVTKEEVTQPPSEGVFVYGLKIDGAAWRMSREKGGHLSDPPPKQLYSDLPVVHVYATNEPKALGNAYYTCPVYKKPRRTDLTFIFTLSLKINNNNPDYWCLRGVALLCDTK</sequence>
<protein>
    <recommendedName>
        <fullName evidence="26">Dynein heavy chain 5</fullName>
    </recommendedName>
</protein>
<feature type="domain" description="Dynein heavy chain AAA lid" evidence="22">
    <location>
        <begin position="2077"/>
        <end position="2216"/>
    </location>
</feature>
<proteinExistence type="inferred from homology"/>
<dbReference type="FunFam" id="1.20.920.30:FF:000004">
    <property type="entry name" value="Dynein axonemal heavy chain 5"/>
    <property type="match status" value="1"/>
</dbReference>
<dbReference type="InterPro" id="IPR024317">
    <property type="entry name" value="Dynein_heavy_chain_D4_dom"/>
</dbReference>
<evidence type="ECO:0000256" key="5">
    <source>
        <dbReference type="ARBA" id="ARBA00022737"/>
    </source>
</evidence>
<dbReference type="Gene3D" id="1.20.920.30">
    <property type="match status" value="1"/>
</dbReference>
<dbReference type="FunFam" id="3.40.50.300:FF:000320">
    <property type="entry name" value="Dynein, axonemal, heavy chain 5"/>
    <property type="match status" value="1"/>
</dbReference>
<dbReference type="FunFam" id="1.20.920.20:FF:000004">
    <property type="entry name" value="Dynein axonemal heavy chain 5"/>
    <property type="match status" value="1"/>
</dbReference>
<dbReference type="FunFam" id="3.10.490.20:FF:000010">
    <property type="entry name" value="Dynein heavy chain, putative"/>
    <property type="match status" value="1"/>
</dbReference>
<evidence type="ECO:0000259" key="20">
    <source>
        <dbReference type="Pfam" id="PF17852"/>
    </source>
</evidence>
<keyword evidence="11" id="KW-0505">Motor protein</keyword>
<dbReference type="FunFam" id="3.40.50.300:FF:000543">
    <property type="entry name" value="Dynein axonemal heavy chain 5"/>
    <property type="match status" value="1"/>
</dbReference>
<keyword evidence="7" id="KW-0067">ATP-binding</keyword>
<keyword evidence="12" id="KW-0206">Cytoskeleton</keyword>
<dbReference type="Gene3D" id="1.20.1270.280">
    <property type="match status" value="1"/>
</dbReference>
<evidence type="ECO:0000259" key="23">
    <source>
        <dbReference type="Pfam" id="PF18199"/>
    </source>
</evidence>
<dbReference type="EMBL" id="CAJOBR010004442">
    <property type="protein sequence ID" value="CAF4781794.1"/>
    <property type="molecule type" value="Genomic_DNA"/>
</dbReference>
<feature type="domain" description="Dynein heavy chain 3 AAA+ lid" evidence="21">
    <location>
        <begin position="661"/>
        <end position="741"/>
    </location>
</feature>
<dbReference type="GO" id="GO:0005524">
    <property type="term" value="F:ATP binding"/>
    <property type="evidence" value="ECO:0007669"/>
    <property type="project" value="UniProtKB-KW"/>
</dbReference>
<dbReference type="Gene3D" id="1.10.8.710">
    <property type="match status" value="1"/>
</dbReference>
<dbReference type="InterPro" id="IPR035699">
    <property type="entry name" value="AAA_6"/>
</dbReference>
<dbReference type="Pfam" id="PF12777">
    <property type="entry name" value="MT"/>
    <property type="match status" value="1"/>
</dbReference>
<dbReference type="Gene3D" id="1.10.472.130">
    <property type="match status" value="1"/>
</dbReference>
<comment type="subcellular location">
    <subcellularLocation>
        <location evidence="1">Cytoplasm</location>
        <location evidence="1">Cytoskeleton</location>
        <location evidence="1">Cilium axoneme</location>
    </subcellularLocation>
</comment>
<dbReference type="PANTHER" id="PTHR46532:SF4">
    <property type="entry name" value="AAA+ ATPASE DOMAIN-CONTAINING PROTEIN"/>
    <property type="match status" value="1"/>
</dbReference>
<evidence type="ECO:0000313" key="24">
    <source>
        <dbReference type="EMBL" id="CAF4781794.1"/>
    </source>
</evidence>
<comment type="similarity">
    <text evidence="2">Belongs to the dynein heavy chain family.</text>
</comment>
<dbReference type="Gene3D" id="1.10.8.1220">
    <property type="match status" value="1"/>
</dbReference>
<evidence type="ECO:0000259" key="16">
    <source>
        <dbReference type="Pfam" id="PF12774"/>
    </source>
</evidence>
<feature type="domain" description="Dynein heavy chain ATP-binding dynein motor region" evidence="19">
    <location>
        <begin position="1468"/>
        <end position="1688"/>
    </location>
</feature>
<evidence type="ECO:0000256" key="1">
    <source>
        <dbReference type="ARBA" id="ARBA00004430"/>
    </source>
</evidence>
<dbReference type="InterPro" id="IPR041589">
    <property type="entry name" value="DNAH3_AAA_lid_1"/>
</dbReference>
<dbReference type="FunFam" id="1.10.8.1220:FF:000001">
    <property type="entry name" value="Dynein axonemal heavy chain 5"/>
    <property type="match status" value="1"/>
</dbReference>
<keyword evidence="5" id="KW-0677">Repeat</keyword>
<dbReference type="Gene3D" id="1.10.8.720">
    <property type="entry name" value="Region D6 of dynein motor"/>
    <property type="match status" value="1"/>
</dbReference>
<dbReference type="FunFam" id="1.20.1270.280:FF:000002">
    <property type="entry name" value="Dynein heavy chain 5, axonemal"/>
    <property type="match status" value="1"/>
</dbReference>
<evidence type="ECO:0000259" key="18">
    <source>
        <dbReference type="Pfam" id="PF12780"/>
    </source>
</evidence>
<dbReference type="Gene3D" id="3.40.50.300">
    <property type="entry name" value="P-loop containing nucleotide triphosphate hydrolases"/>
    <property type="match status" value="4"/>
</dbReference>
<dbReference type="SUPFAM" id="SSF52540">
    <property type="entry name" value="P-loop containing nucleoside triphosphate hydrolases"/>
    <property type="match status" value="3"/>
</dbReference>
<dbReference type="InterPro" id="IPR041466">
    <property type="entry name" value="Dynein_AAA5_ext"/>
</dbReference>
<feature type="domain" description="Dynein heavy chain hydrolytic ATP-binding dynein motor region" evidence="16">
    <location>
        <begin position="3"/>
        <end position="168"/>
    </location>
</feature>
<dbReference type="FunFam" id="1.10.8.720:FF:000004">
    <property type="entry name" value="Dynein heavy chain 5, axonemal"/>
    <property type="match status" value="1"/>
</dbReference>
<dbReference type="Pfam" id="PF17852">
    <property type="entry name" value="Dynein_AAA_lid"/>
    <property type="match status" value="1"/>
</dbReference>
<dbReference type="GO" id="GO:0005874">
    <property type="term" value="C:microtubule"/>
    <property type="evidence" value="ECO:0007669"/>
    <property type="project" value="UniProtKB-KW"/>
</dbReference>
<dbReference type="Gene3D" id="6.10.140.1060">
    <property type="match status" value="1"/>
</dbReference>
<dbReference type="InterPro" id="IPR041658">
    <property type="entry name" value="AAA_lid_11"/>
</dbReference>
<feature type="coiled-coil region" evidence="14">
    <location>
        <begin position="1323"/>
        <end position="1357"/>
    </location>
</feature>
<dbReference type="Proteomes" id="UP000663848">
    <property type="component" value="Unassembled WGS sequence"/>
</dbReference>
<feature type="domain" description="Dynein heavy chain AAA 5 extension" evidence="20">
    <location>
        <begin position="324"/>
        <end position="438"/>
    </location>
</feature>
<dbReference type="FunFam" id="3.40.50.300:FF:002141">
    <property type="entry name" value="Dynein heavy chain"/>
    <property type="match status" value="1"/>
</dbReference>
<evidence type="ECO:0000256" key="7">
    <source>
        <dbReference type="ARBA" id="ARBA00022840"/>
    </source>
</evidence>
<dbReference type="Gene3D" id="1.20.920.20">
    <property type="match status" value="1"/>
</dbReference>
<keyword evidence="8" id="KW-0243">Dynein</keyword>
<dbReference type="InterPro" id="IPR024743">
    <property type="entry name" value="Dynein_HC_stalk"/>
</dbReference>
<reference evidence="24" key="1">
    <citation type="submission" date="2021-02" db="EMBL/GenBank/DDBJ databases">
        <authorList>
            <person name="Nowell W R."/>
        </authorList>
    </citation>
    <scope>NUCLEOTIDE SEQUENCE</scope>
</reference>
<feature type="domain" description="Dynein heavy chain region D6 P-loop" evidence="15">
    <location>
        <begin position="1937"/>
        <end position="2046"/>
    </location>
</feature>
<dbReference type="InterPro" id="IPR042219">
    <property type="entry name" value="AAA_lid_11_sf"/>
</dbReference>
<evidence type="ECO:0000256" key="9">
    <source>
        <dbReference type="ARBA" id="ARBA00023054"/>
    </source>
</evidence>
<dbReference type="InterPro" id="IPR041228">
    <property type="entry name" value="Dynein_C"/>
</dbReference>
<dbReference type="Pfam" id="PF18199">
    <property type="entry name" value="Dynein_C"/>
    <property type="match status" value="1"/>
</dbReference>
<evidence type="ECO:0000256" key="2">
    <source>
        <dbReference type="ARBA" id="ARBA00008887"/>
    </source>
</evidence>
<dbReference type="Pfam" id="PF12780">
    <property type="entry name" value="AAA_8"/>
    <property type="match status" value="1"/>
</dbReference>
<feature type="domain" description="Dynein heavy chain C-terminal" evidence="23">
    <location>
        <begin position="2222"/>
        <end position="2523"/>
    </location>
</feature>
<dbReference type="FunFam" id="3.40.50.300:FF:000049">
    <property type="entry name" value="Dynein, axonemal, heavy chain 5"/>
    <property type="match status" value="1"/>
</dbReference>
<evidence type="ECO:0000259" key="21">
    <source>
        <dbReference type="Pfam" id="PF17857"/>
    </source>
</evidence>
<feature type="coiled-coil region" evidence="14">
    <location>
        <begin position="1100"/>
        <end position="1130"/>
    </location>
</feature>
<evidence type="ECO:0000256" key="6">
    <source>
        <dbReference type="ARBA" id="ARBA00022741"/>
    </source>
</evidence>
<dbReference type="GO" id="GO:0051959">
    <property type="term" value="F:dynein light intermediate chain binding"/>
    <property type="evidence" value="ECO:0007669"/>
    <property type="project" value="InterPro"/>
</dbReference>
<evidence type="ECO:0000256" key="12">
    <source>
        <dbReference type="ARBA" id="ARBA00023212"/>
    </source>
</evidence>
<comment type="caution">
    <text evidence="24">The sequence shown here is derived from an EMBL/GenBank/DDBJ whole genome shotgun (WGS) entry which is preliminary data.</text>
</comment>
<evidence type="ECO:0000313" key="25">
    <source>
        <dbReference type="Proteomes" id="UP000663848"/>
    </source>
</evidence>
<name>A0A821N7U8_9BILA</name>
<keyword evidence="13" id="KW-0966">Cell projection</keyword>
<keyword evidence="10" id="KW-0969">Cilium</keyword>
<dbReference type="Pfam" id="PF12774">
    <property type="entry name" value="AAA_6"/>
    <property type="match status" value="1"/>
</dbReference>
<evidence type="ECO:0000259" key="19">
    <source>
        <dbReference type="Pfam" id="PF12781"/>
    </source>
</evidence>
<dbReference type="InterPro" id="IPR043160">
    <property type="entry name" value="Dynein_C_barrel"/>
</dbReference>
<dbReference type="Pfam" id="PF17857">
    <property type="entry name" value="AAA_lid_1"/>
    <property type="match status" value="1"/>
</dbReference>
<evidence type="ECO:0000259" key="17">
    <source>
        <dbReference type="Pfam" id="PF12777"/>
    </source>
</evidence>
<dbReference type="Pfam" id="PF03028">
    <property type="entry name" value="Dynein_heavy"/>
    <property type="match status" value="1"/>
</dbReference>
<dbReference type="InterPro" id="IPR035706">
    <property type="entry name" value="AAA_9"/>
</dbReference>
<dbReference type="InterPro" id="IPR026983">
    <property type="entry name" value="DHC"/>
</dbReference>
<dbReference type="GO" id="GO:0005858">
    <property type="term" value="C:axonemal dynein complex"/>
    <property type="evidence" value="ECO:0007669"/>
    <property type="project" value="TreeGrafter"/>
</dbReference>
<dbReference type="Pfam" id="PF12781">
    <property type="entry name" value="AAA_9"/>
    <property type="match status" value="1"/>
</dbReference>